<protein>
    <submittedName>
        <fullName evidence="1">Uncharacterized protein</fullName>
    </submittedName>
</protein>
<gene>
    <name evidence="1" type="ORF">S01H4_07906</name>
</gene>
<organism evidence="1">
    <name type="scientific">marine sediment metagenome</name>
    <dbReference type="NCBI Taxonomy" id="412755"/>
    <lineage>
        <taxon>unclassified sequences</taxon>
        <taxon>metagenomes</taxon>
        <taxon>ecological metagenomes</taxon>
    </lineage>
</organism>
<reference evidence="1" key="1">
    <citation type="journal article" date="2014" name="Front. Microbiol.">
        <title>High frequency of phylogenetically diverse reductive dehalogenase-homologous genes in deep subseafloor sedimentary metagenomes.</title>
        <authorList>
            <person name="Kawai M."/>
            <person name="Futagami T."/>
            <person name="Toyoda A."/>
            <person name="Takaki Y."/>
            <person name="Nishi S."/>
            <person name="Hori S."/>
            <person name="Arai W."/>
            <person name="Tsubouchi T."/>
            <person name="Morono Y."/>
            <person name="Uchiyama I."/>
            <person name="Ito T."/>
            <person name="Fujiyama A."/>
            <person name="Inagaki F."/>
            <person name="Takami H."/>
        </authorList>
    </citation>
    <scope>NUCLEOTIDE SEQUENCE</scope>
    <source>
        <strain evidence="1">Expedition CK06-06</strain>
    </source>
</reference>
<name>X0ZYF4_9ZZZZ</name>
<comment type="caution">
    <text evidence="1">The sequence shown here is derived from an EMBL/GenBank/DDBJ whole genome shotgun (WGS) entry which is preliminary data.</text>
</comment>
<accession>X0ZYF4</accession>
<dbReference type="EMBL" id="BART01002642">
    <property type="protein sequence ID" value="GAG65468.1"/>
    <property type="molecule type" value="Genomic_DNA"/>
</dbReference>
<proteinExistence type="predicted"/>
<dbReference type="AlphaFoldDB" id="X0ZYF4"/>
<evidence type="ECO:0000313" key="1">
    <source>
        <dbReference type="EMBL" id="GAG65468.1"/>
    </source>
</evidence>
<sequence length="208" mass="24352">MVGWLSNHDIRRSLRIYQRIITSPFILLEDLVKTFLSGRNLFVPSHQISKAFILGDYKWFNPKNSEFILNVFTVNPKRITSPLLKLSLLRLLINKDSQSKDVEETYLSVDNIINYFEPAGIPSSIIKENLRELLSYRLIQPYDPTDQVVYEDQRLRVSHSGRIHCEFSLTKDSYVSHMALVTPIRHYALVSGIRDIMQSKLKREEWLK</sequence>